<reference evidence="1 2" key="1">
    <citation type="journal article" date="2017" name="Antonie Van Leeuwenhoek">
        <title>Rhizobium rhizosphaerae sp. nov., a novel species isolated from rice rhizosphere.</title>
        <authorList>
            <person name="Zhao J.J."/>
            <person name="Zhang J."/>
            <person name="Zhang R.J."/>
            <person name="Zhang C.W."/>
            <person name="Yin H.Q."/>
            <person name="Zhang X.X."/>
        </authorList>
    </citation>
    <scope>NUCLEOTIDE SEQUENCE [LARGE SCALE GENOMIC DNA]</scope>
    <source>
        <strain evidence="1 2">BSs20135</strain>
    </source>
</reference>
<dbReference type="STRING" id="493475.GARC_5049"/>
<dbReference type="Gene3D" id="3.40.630.30">
    <property type="match status" value="1"/>
</dbReference>
<sequence length="252" mass="29047">MAMTLAENFDLYFEIVLADTEELKQESYRIRHTVYADELGWEPVNSKGIEVDECDPYSFSILLKHKRTGVFAGTVRLVIPPNTSPNSKLPFELHCAESVQKEVIDPDSLTRGRFGEISRLSVPSSFRRRLDEKNKPFILNDIKGENAFSDEERRNFPNIAIGLYLSVIAMVKMCNHSHMFVVVEPRLCRRLERLGLKFEQCGEELDYHGIRALFLLSRENFTSNLNPEVLDLFKLLEKQLIPQLALYPYCAT</sequence>
<accession>K6XMW0</accession>
<dbReference type="Proteomes" id="UP000006327">
    <property type="component" value="Unassembled WGS sequence"/>
</dbReference>
<dbReference type="NCBIfam" id="TIGR03694">
    <property type="entry name" value="exosort_acyl"/>
    <property type="match status" value="1"/>
</dbReference>
<evidence type="ECO:0008006" key="3">
    <source>
        <dbReference type="Google" id="ProtNLM"/>
    </source>
</evidence>
<organism evidence="1 2">
    <name type="scientific">Paraglaciecola arctica BSs20135</name>
    <dbReference type="NCBI Taxonomy" id="493475"/>
    <lineage>
        <taxon>Bacteria</taxon>
        <taxon>Pseudomonadati</taxon>
        <taxon>Pseudomonadota</taxon>
        <taxon>Gammaproteobacteria</taxon>
        <taxon>Alteromonadales</taxon>
        <taxon>Alteromonadaceae</taxon>
        <taxon>Paraglaciecola</taxon>
    </lineage>
</organism>
<dbReference type="RefSeq" id="WP_007625519.1">
    <property type="nucleotide sequence ID" value="NZ_BAEO01000066.1"/>
</dbReference>
<gene>
    <name evidence="1" type="ORF">GARC_5049</name>
</gene>
<keyword evidence="2" id="KW-1185">Reference proteome</keyword>
<dbReference type="OrthoDB" id="582214at2"/>
<comment type="caution">
    <text evidence="1">The sequence shown here is derived from an EMBL/GenBank/DDBJ whole genome shotgun (WGS) entry which is preliminary data.</text>
</comment>
<dbReference type="InterPro" id="IPR016181">
    <property type="entry name" value="Acyl_CoA_acyltransferase"/>
</dbReference>
<dbReference type="EMBL" id="BAEO01000066">
    <property type="protein sequence ID" value="GAC21984.1"/>
    <property type="molecule type" value="Genomic_DNA"/>
</dbReference>
<dbReference type="Pfam" id="PF13444">
    <property type="entry name" value="Acetyltransf_5"/>
    <property type="match status" value="1"/>
</dbReference>
<dbReference type="eggNOG" id="COG3916">
    <property type="taxonomic scope" value="Bacteria"/>
</dbReference>
<evidence type="ECO:0000313" key="1">
    <source>
        <dbReference type="EMBL" id="GAC21984.1"/>
    </source>
</evidence>
<protein>
    <recommendedName>
        <fullName evidence="3">PEP-CTERM/exosortase system-associated acyltransferase</fullName>
    </recommendedName>
</protein>
<evidence type="ECO:0000313" key="2">
    <source>
        <dbReference type="Proteomes" id="UP000006327"/>
    </source>
</evidence>
<proteinExistence type="predicted"/>
<dbReference type="SUPFAM" id="SSF55729">
    <property type="entry name" value="Acyl-CoA N-acyltransferases (Nat)"/>
    <property type="match status" value="1"/>
</dbReference>
<dbReference type="AlphaFoldDB" id="K6XMW0"/>
<dbReference type="InterPro" id="IPR022484">
    <property type="entry name" value="PEP-CTERM/exosrtase_acylTfrase"/>
</dbReference>
<name>K6XMW0_9ALTE</name>